<organism evidence="4 5">
    <name type="scientific">Rasamsonia emersonii (strain ATCC 16479 / CBS 393.64 / IMI 116815)</name>
    <dbReference type="NCBI Taxonomy" id="1408163"/>
    <lineage>
        <taxon>Eukaryota</taxon>
        <taxon>Fungi</taxon>
        <taxon>Dikarya</taxon>
        <taxon>Ascomycota</taxon>
        <taxon>Pezizomycotina</taxon>
        <taxon>Eurotiomycetes</taxon>
        <taxon>Eurotiomycetidae</taxon>
        <taxon>Eurotiales</taxon>
        <taxon>Trichocomaceae</taxon>
        <taxon>Rasamsonia</taxon>
    </lineage>
</organism>
<evidence type="ECO:0000313" key="4">
    <source>
        <dbReference type="EMBL" id="KKA22914.1"/>
    </source>
</evidence>
<dbReference type="GO" id="GO:0008199">
    <property type="term" value="F:ferric iron binding"/>
    <property type="evidence" value="ECO:0007669"/>
    <property type="project" value="InterPro"/>
</dbReference>
<dbReference type="GO" id="GO:0006879">
    <property type="term" value="P:intracellular iron ion homeostasis"/>
    <property type="evidence" value="ECO:0007669"/>
    <property type="project" value="InterPro"/>
</dbReference>
<comment type="similarity">
    <text evidence="1">Belongs to the ferritin family.</text>
</comment>
<keyword evidence="5" id="KW-1185">Reference proteome</keyword>
<dbReference type="GO" id="GO:0006826">
    <property type="term" value="P:iron ion transport"/>
    <property type="evidence" value="ECO:0007669"/>
    <property type="project" value="InterPro"/>
</dbReference>
<protein>
    <recommendedName>
        <fullName evidence="3">Ferritin/DPS domain-containing protein</fullName>
    </recommendedName>
</protein>
<dbReference type="Pfam" id="PF00210">
    <property type="entry name" value="Ferritin"/>
    <property type="match status" value="1"/>
</dbReference>
<dbReference type="InterPro" id="IPR009078">
    <property type="entry name" value="Ferritin-like_SF"/>
</dbReference>
<dbReference type="GeneID" id="25315430"/>
<dbReference type="InterPro" id="IPR008331">
    <property type="entry name" value="Ferritin_DPS_dom"/>
</dbReference>
<dbReference type="GO" id="GO:0005737">
    <property type="term" value="C:cytoplasm"/>
    <property type="evidence" value="ECO:0007669"/>
    <property type="project" value="TreeGrafter"/>
</dbReference>
<dbReference type="EMBL" id="LASV01000119">
    <property type="protein sequence ID" value="KKA22914.1"/>
    <property type="molecule type" value="Genomic_DNA"/>
</dbReference>
<dbReference type="InterPro" id="IPR001519">
    <property type="entry name" value="Ferritin"/>
</dbReference>
<dbReference type="Proteomes" id="UP000053958">
    <property type="component" value="Unassembled WGS sequence"/>
</dbReference>
<dbReference type="Gene3D" id="1.20.1260.10">
    <property type="match status" value="1"/>
</dbReference>
<dbReference type="PANTHER" id="PTHR11431:SF75">
    <property type="entry name" value="FERRITIN"/>
    <property type="match status" value="1"/>
</dbReference>
<feature type="binding site" evidence="2">
    <location>
        <position position="184"/>
    </location>
    <ligand>
        <name>Fe cation</name>
        <dbReference type="ChEBI" id="CHEBI:24875"/>
        <label>1</label>
    </ligand>
</feature>
<sequence>MAPTEDAARIISEVSAKNIDDCVRVSSFTHELEESIRGHIHEELTSWLFFRKLAADCSRANIALHGFALYVYLPSNTSGLAGQHRVDVFADDDSLWERSAIESLADAHWLEKYLQRGGRCKPTDIEAPKIEFSDNPVEPVGPVREALAVEKRILEDLERLMALANKVGNYSLAAMLDKRFLCKQTRHVKDLADLLQQVVRVSKQPGLGIFHLDRELRCHDGCLPWGKSNDPEMIDCALQSICTTLGKEEKLLGNC</sequence>
<evidence type="ECO:0000313" key="5">
    <source>
        <dbReference type="Proteomes" id="UP000053958"/>
    </source>
</evidence>
<evidence type="ECO:0000259" key="3">
    <source>
        <dbReference type="Pfam" id="PF00210"/>
    </source>
</evidence>
<reference evidence="4 5" key="1">
    <citation type="submission" date="2015-04" db="EMBL/GenBank/DDBJ databases">
        <authorList>
            <person name="Heijne W.H."/>
            <person name="Fedorova N.D."/>
            <person name="Nierman W.C."/>
            <person name="Vollebregt A.W."/>
            <person name="Zhao Z."/>
            <person name="Wu L."/>
            <person name="Kumar M."/>
            <person name="Stam H."/>
            <person name="van den Berg M.A."/>
            <person name="Pel H.J."/>
        </authorList>
    </citation>
    <scope>NUCLEOTIDE SEQUENCE [LARGE SCALE GENOMIC DNA]</scope>
    <source>
        <strain evidence="4 5">CBS 393.64</strain>
    </source>
</reference>
<dbReference type="STRING" id="1408163.A0A0F4YXF0"/>
<feature type="domain" description="Ferritin/DPS" evidence="3">
    <location>
        <begin position="111"/>
        <end position="199"/>
    </location>
</feature>
<name>A0A0F4YXF0_RASE3</name>
<feature type="binding site" evidence="2">
    <location>
        <position position="150"/>
    </location>
    <ligand>
        <name>Fe cation</name>
        <dbReference type="ChEBI" id="CHEBI:24875"/>
        <label>1</label>
    </ligand>
</feature>
<keyword evidence="2" id="KW-0479">Metal-binding</keyword>
<evidence type="ECO:0000256" key="2">
    <source>
        <dbReference type="PIRSR" id="PIRSR601519-1"/>
    </source>
</evidence>
<keyword evidence="2" id="KW-0408">Iron</keyword>
<dbReference type="InterPro" id="IPR012347">
    <property type="entry name" value="Ferritin-like"/>
</dbReference>
<comment type="caution">
    <text evidence="4">The sequence shown here is derived from an EMBL/GenBank/DDBJ whole genome shotgun (WGS) entry which is preliminary data.</text>
</comment>
<dbReference type="GO" id="GO:0008198">
    <property type="term" value="F:ferrous iron binding"/>
    <property type="evidence" value="ECO:0007669"/>
    <property type="project" value="TreeGrafter"/>
</dbReference>
<dbReference type="AlphaFoldDB" id="A0A0F4YXF0"/>
<gene>
    <name evidence="4" type="ORF">T310_3080</name>
</gene>
<dbReference type="RefSeq" id="XP_013329526.1">
    <property type="nucleotide sequence ID" value="XM_013474072.1"/>
</dbReference>
<proteinExistence type="inferred from homology"/>
<dbReference type="OrthoDB" id="186462at2759"/>
<accession>A0A0F4YXF0</accession>
<evidence type="ECO:0000256" key="1">
    <source>
        <dbReference type="ARBA" id="ARBA00007513"/>
    </source>
</evidence>
<dbReference type="SUPFAM" id="SSF47240">
    <property type="entry name" value="Ferritin-like"/>
    <property type="match status" value="1"/>
</dbReference>
<dbReference type="PANTHER" id="PTHR11431">
    <property type="entry name" value="FERRITIN"/>
    <property type="match status" value="1"/>
</dbReference>